<keyword evidence="3" id="KW-1185">Reference proteome</keyword>
<feature type="region of interest" description="Disordered" evidence="1">
    <location>
        <begin position="93"/>
        <end position="116"/>
    </location>
</feature>
<feature type="compositionally biased region" description="Basic and acidic residues" evidence="1">
    <location>
        <begin position="103"/>
        <end position="116"/>
    </location>
</feature>
<organism evidence="2 3">
    <name type="scientific">Chrysophaeum taylorii</name>
    <dbReference type="NCBI Taxonomy" id="2483200"/>
    <lineage>
        <taxon>Eukaryota</taxon>
        <taxon>Sar</taxon>
        <taxon>Stramenopiles</taxon>
        <taxon>Ochrophyta</taxon>
        <taxon>Pelagophyceae</taxon>
        <taxon>Pelagomonadales</taxon>
        <taxon>Pelagomonadaceae</taxon>
        <taxon>Chrysophaeum</taxon>
    </lineage>
</organism>
<dbReference type="Proteomes" id="UP001230188">
    <property type="component" value="Unassembled WGS sequence"/>
</dbReference>
<comment type="caution">
    <text evidence="2">The sequence shown here is derived from an EMBL/GenBank/DDBJ whole genome shotgun (WGS) entry which is preliminary data.</text>
</comment>
<reference evidence="2" key="1">
    <citation type="submission" date="2023-01" db="EMBL/GenBank/DDBJ databases">
        <title>Metagenome sequencing of chrysophaentin producing Chrysophaeum taylorii.</title>
        <authorList>
            <person name="Davison J."/>
            <person name="Bewley C."/>
        </authorList>
    </citation>
    <scope>NUCLEOTIDE SEQUENCE</scope>
    <source>
        <strain evidence="2">NIES-1699</strain>
    </source>
</reference>
<protein>
    <submittedName>
        <fullName evidence="2">Uncharacterized protein</fullName>
    </submittedName>
</protein>
<gene>
    <name evidence="2" type="ORF">CTAYLR_006510</name>
</gene>
<proteinExistence type="predicted"/>
<evidence type="ECO:0000313" key="2">
    <source>
        <dbReference type="EMBL" id="KAJ8611392.1"/>
    </source>
</evidence>
<sequence length="177" mass="20277">MARVSYSEKDRSASDLFWRGIVDPLEEFLASVPGLARRDFASSLGDDGGRYMFQVQWLTGRKANYWHQDVRWKTHWDVVLFLYLGEIPTPTDLACPEEPPASDDPRDYVRHPDGQPEIAERTKSGALTTYRPTIARGDVILIDNRKVWHRTAPTLETTTTSWSVDALMTIRLKHFLA</sequence>
<name>A0AAD7XT79_9STRA</name>
<dbReference type="AlphaFoldDB" id="A0AAD7XT79"/>
<evidence type="ECO:0000313" key="3">
    <source>
        <dbReference type="Proteomes" id="UP001230188"/>
    </source>
</evidence>
<accession>A0AAD7XT79</accession>
<dbReference type="EMBL" id="JAQMWT010000076">
    <property type="protein sequence ID" value="KAJ8611392.1"/>
    <property type="molecule type" value="Genomic_DNA"/>
</dbReference>
<evidence type="ECO:0000256" key="1">
    <source>
        <dbReference type="SAM" id="MobiDB-lite"/>
    </source>
</evidence>